<evidence type="ECO:0000313" key="3">
    <source>
        <dbReference type="EMBL" id="KAI6655532.1"/>
    </source>
</evidence>
<dbReference type="PROSITE" id="PS00061">
    <property type="entry name" value="ADH_SHORT"/>
    <property type="match status" value="1"/>
</dbReference>
<accession>A0AAV7K2R7</accession>
<proteinExistence type="inferred from homology"/>
<evidence type="ECO:0000313" key="4">
    <source>
        <dbReference type="Proteomes" id="UP001165289"/>
    </source>
</evidence>
<dbReference type="EMBL" id="JAKMXF010000188">
    <property type="protein sequence ID" value="KAI6655532.1"/>
    <property type="molecule type" value="Genomic_DNA"/>
</dbReference>
<name>A0AAV7K2R7_9METZ</name>
<reference evidence="3 4" key="1">
    <citation type="journal article" date="2023" name="BMC Biol.">
        <title>The compact genome of the sponge Oopsacas minuta (Hexactinellida) is lacking key metazoan core genes.</title>
        <authorList>
            <person name="Santini S."/>
            <person name="Schenkelaars Q."/>
            <person name="Jourda C."/>
            <person name="Duchesne M."/>
            <person name="Belahbib H."/>
            <person name="Rocher C."/>
            <person name="Selva M."/>
            <person name="Riesgo A."/>
            <person name="Vervoort M."/>
            <person name="Leys S.P."/>
            <person name="Kodjabachian L."/>
            <person name="Le Bivic A."/>
            <person name="Borchiellini C."/>
            <person name="Claverie J.M."/>
            <person name="Renard E."/>
        </authorList>
    </citation>
    <scope>NUCLEOTIDE SEQUENCE [LARGE SCALE GENOMIC DNA]</scope>
    <source>
        <strain evidence="3">SPO-2</strain>
    </source>
</reference>
<dbReference type="PANTHER" id="PTHR24321:SF8">
    <property type="entry name" value="ESTRADIOL 17-BETA-DEHYDROGENASE 8-RELATED"/>
    <property type="match status" value="1"/>
</dbReference>
<comment type="similarity">
    <text evidence="1">Belongs to the short-chain dehydrogenases/reductases (SDR) family.</text>
</comment>
<dbReference type="Gene3D" id="3.40.50.720">
    <property type="entry name" value="NAD(P)-binding Rossmann-like Domain"/>
    <property type="match status" value="1"/>
</dbReference>
<dbReference type="InterPro" id="IPR002347">
    <property type="entry name" value="SDR_fam"/>
</dbReference>
<sequence>MASKQAPVCVRMKGWPIIVAGGASGIGAGTVARLHSEGAIVQIFDINGEGAKEVADKYASDVSYQVVDVTNKKMCAQAVEKFANANGGMVQGLVNSVAYFGCKAFDAEKEDWDKSFSVNVVGYANMVTAVQPYMLEARKLKLSCSIVNVSSTSRSIAQVKRWTYNATKGAVSAMTRCMALDMGRDNIRVNAISPSWTWTPEVAKAAKEGGREKWEPVWGKFHMLNRIGNVEEVASAIAFLLSDDAGFVTGSDLACDGGYMAIGPERFGEDSSFAGSDY</sequence>
<dbReference type="AlphaFoldDB" id="A0AAV7K2R7"/>
<dbReference type="GO" id="GO:0016491">
    <property type="term" value="F:oxidoreductase activity"/>
    <property type="evidence" value="ECO:0007669"/>
    <property type="project" value="UniProtKB-KW"/>
</dbReference>
<dbReference type="CDD" id="cd05233">
    <property type="entry name" value="SDR_c"/>
    <property type="match status" value="1"/>
</dbReference>
<evidence type="ECO:0000256" key="1">
    <source>
        <dbReference type="ARBA" id="ARBA00006484"/>
    </source>
</evidence>
<comment type="caution">
    <text evidence="3">The sequence shown here is derived from an EMBL/GenBank/DDBJ whole genome shotgun (WGS) entry which is preliminary data.</text>
</comment>
<dbReference type="PRINTS" id="PR00081">
    <property type="entry name" value="GDHRDH"/>
</dbReference>
<keyword evidence="2" id="KW-0560">Oxidoreductase</keyword>
<dbReference type="SUPFAM" id="SSF51735">
    <property type="entry name" value="NAD(P)-binding Rossmann-fold domains"/>
    <property type="match status" value="1"/>
</dbReference>
<keyword evidence="4" id="KW-1185">Reference proteome</keyword>
<dbReference type="InterPro" id="IPR020904">
    <property type="entry name" value="Sc_DH/Rdtase_CS"/>
</dbReference>
<evidence type="ECO:0000256" key="2">
    <source>
        <dbReference type="ARBA" id="ARBA00023002"/>
    </source>
</evidence>
<dbReference type="FunFam" id="3.40.50.720:FF:000084">
    <property type="entry name" value="Short-chain dehydrogenase reductase"/>
    <property type="match status" value="1"/>
</dbReference>
<dbReference type="InterPro" id="IPR036291">
    <property type="entry name" value="NAD(P)-bd_dom_sf"/>
</dbReference>
<gene>
    <name evidence="3" type="ORF">LOD99_2031</name>
</gene>
<dbReference type="Proteomes" id="UP001165289">
    <property type="component" value="Unassembled WGS sequence"/>
</dbReference>
<organism evidence="3 4">
    <name type="scientific">Oopsacas minuta</name>
    <dbReference type="NCBI Taxonomy" id="111878"/>
    <lineage>
        <taxon>Eukaryota</taxon>
        <taxon>Metazoa</taxon>
        <taxon>Porifera</taxon>
        <taxon>Hexactinellida</taxon>
        <taxon>Hexasterophora</taxon>
        <taxon>Lyssacinosida</taxon>
        <taxon>Leucopsacidae</taxon>
        <taxon>Oopsacas</taxon>
    </lineage>
</organism>
<protein>
    <submittedName>
        <fullName evidence="3">Carbonyl reductase</fullName>
    </submittedName>
</protein>
<dbReference type="Pfam" id="PF13561">
    <property type="entry name" value="adh_short_C2"/>
    <property type="match status" value="1"/>
</dbReference>
<dbReference type="PANTHER" id="PTHR24321">
    <property type="entry name" value="DEHYDROGENASES, SHORT CHAIN"/>
    <property type="match status" value="1"/>
</dbReference>